<dbReference type="InterPro" id="IPR001387">
    <property type="entry name" value="Cro/C1-type_HTH"/>
</dbReference>
<protein>
    <submittedName>
        <fullName evidence="2">Transcriptional regulator</fullName>
    </submittedName>
</protein>
<sequence length="416" mass="44711">MSQQVFADRIGKSKSWVDKIERGVRRLDKYSVITELAEALSIDAGQLLGREPKRRPGLGGCLDQVEVESIRQSLERYERLGRFLEAAPIESTPIPELRGSVNYCWLAFEKGHYPVVARSLIQLLRDTPVAEDRPVGGTSADAAELMTQVYQIASTVLRKLGEAQLAWLAADRAISAANRGNDPLLAGIATTRVSNALRALGRHQAALDLNVQVAHGLISETGGENSTPAQISVYGALLLQGAMAAALAGDSTTSEDLLDSASRAANILGRDANYYYTSFGPTNVLLHRAAAFVELGEGSDALAVHDRIPPAALADLVAERRAHHHLDMTRACVQVGDMERASRHLVTADRHAPAEVRCRPVAIELIDQILHRTKGEPAQDLRRLAEEVGALNLGGPGGPQAAAIRPVRPLAALSDL</sequence>
<dbReference type="InterPro" id="IPR010982">
    <property type="entry name" value="Lambda_DNA-bd_dom_sf"/>
</dbReference>
<name>A0A9W6GCR0_9ACTN</name>
<dbReference type="SUPFAM" id="SSF47413">
    <property type="entry name" value="lambda repressor-like DNA-binding domains"/>
    <property type="match status" value="1"/>
</dbReference>
<evidence type="ECO:0000313" key="3">
    <source>
        <dbReference type="Proteomes" id="UP001144313"/>
    </source>
</evidence>
<reference evidence="2" key="1">
    <citation type="submission" date="2022-12" db="EMBL/GenBank/DDBJ databases">
        <title>Reference genome sequencing for broad-spectrum identification of bacterial and archaeal isolates by mass spectrometry.</title>
        <authorList>
            <person name="Sekiguchi Y."/>
            <person name="Tourlousse D.M."/>
        </authorList>
    </citation>
    <scope>NUCLEOTIDE SEQUENCE</scope>
    <source>
        <strain evidence="2">LLR39Z86</strain>
    </source>
</reference>
<comment type="caution">
    <text evidence="2">The sequence shown here is derived from an EMBL/GenBank/DDBJ whole genome shotgun (WGS) entry which is preliminary data.</text>
</comment>
<dbReference type="AlphaFoldDB" id="A0A9W6GCR0"/>
<feature type="domain" description="HTH cro/C1-type" evidence="1">
    <location>
        <begin position="1"/>
        <end position="47"/>
    </location>
</feature>
<dbReference type="CDD" id="cd00093">
    <property type="entry name" value="HTH_XRE"/>
    <property type="match status" value="1"/>
</dbReference>
<dbReference type="Gene3D" id="1.10.260.40">
    <property type="entry name" value="lambda repressor-like DNA-binding domains"/>
    <property type="match status" value="1"/>
</dbReference>
<dbReference type="PROSITE" id="PS50943">
    <property type="entry name" value="HTH_CROC1"/>
    <property type="match status" value="1"/>
</dbReference>
<gene>
    <name evidence="2" type="ORF">GALLR39Z86_42230</name>
</gene>
<dbReference type="EMBL" id="BSDT01000001">
    <property type="protein sequence ID" value="GLI44373.1"/>
    <property type="molecule type" value="Genomic_DNA"/>
</dbReference>
<dbReference type="Proteomes" id="UP001144313">
    <property type="component" value="Unassembled WGS sequence"/>
</dbReference>
<accession>A0A9W6GCR0</accession>
<proteinExistence type="predicted"/>
<keyword evidence="3" id="KW-1185">Reference proteome</keyword>
<evidence type="ECO:0000313" key="2">
    <source>
        <dbReference type="EMBL" id="GLI44373.1"/>
    </source>
</evidence>
<dbReference type="GO" id="GO:0003677">
    <property type="term" value="F:DNA binding"/>
    <property type="evidence" value="ECO:0007669"/>
    <property type="project" value="InterPro"/>
</dbReference>
<organism evidence="2 3">
    <name type="scientific">Glycomyces algeriensis</name>
    <dbReference type="NCBI Taxonomy" id="256037"/>
    <lineage>
        <taxon>Bacteria</taxon>
        <taxon>Bacillati</taxon>
        <taxon>Actinomycetota</taxon>
        <taxon>Actinomycetes</taxon>
        <taxon>Glycomycetales</taxon>
        <taxon>Glycomycetaceae</taxon>
        <taxon>Glycomyces</taxon>
    </lineage>
</organism>
<evidence type="ECO:0000259" key="1">
    <source>
        <dbReference type="PROSITE" id="PS50943"/>
    </source>
</evidence>